<dbReference type="SMART" id="SM00482">
    <property type="entry name" value="POLAc"/>
    <property type="match status" value="1"/>
</dbReference>
<dbReference type="EMBL" id="KZ454989">
    <property type="protein sequence ID" value="PKI84234.1"/>
    <property type="molecule type" value="Genomic_DNA"/>
</dbReference>
<evidence type="ECO:0000256" key="2">
    <source>
        <dbReference type="ARBA" id="ARBA00022692"/>
    </source>
</evidence>
<dbReference type="Pfam" id="PF00476">
    <property type="entry name" value="DNA_pol_A"/>
    <property type="match status" value="1"/>
</dbReference>
<dbReference type="PROSITE" id="PS50003">
    <property type="entry name" value="PH_DOMAIN"/>
    <property type="match status" value="1"/>
</dbReference>
<dbReference type="OrthoDB" id="5588663at2759"/>
<sequence length="2122" mass="237192">MVNLAAYYCFCDLILLWQWWYYGTYYRAGLPIQGRGGETHSNEATEGTSLLRNRNGAVYGVCANVKRLCDTMMRYFDRLTPVQFAACKYGSNVGFVVVTGIIAWCSADGSVDSSPRPPSAIHEKYPKMRWDAQLLGWLSATLYIASRIPQIFKNRHTKCAGLSLALFVFAVGGNVTPVAQGRVKQPLAFADQLEAVIDTNSDEERSDDEVYGEPSSDEEDCSYRIGTAHTHNDDDKPLGKRVLLPQAAHERIIQKEREAQNEKTLLILEGKISRSRSLAPGRVRREGSHKLPTRRDAGGAHQLSRSSSDYQPLRRNNTMTTTRTRDHTTRMNHTPDTRLNKELGRVHLQQPPQYGTVTHRVFVLSQQRYAIVHVRENANAHALLQQTVFQMGLAPCTDAHQDWAVWDVLTNIGIERPLREYERVHEVVAERGTDVGHFLIKPTDSPTLVHADTLPTYSSMLGGWVSIQTDPKKWSKRWLELREHHLFIATSENGKHEEPLASMFETEFYFMDPVRQQAIKPYGFALRKTSVAPDTADRTIAYVTQPSLAAHRDWAKAIFGARTYVIRQERPQLLAHVLQQGQVTKSLDTPCELKSATAQPALHAPTNPVGVQLLERSLHRQIFCTTNTHSVDPMALDICLDHLDKHALHASKASKLTPTTFTLPPLQGKDISEHFWTIGRRAAQPWMGFATQFANDAILPPPQPHSADADSSVGWSPEAWRTLDLALRAGVPLRPTSFSTEPGWTKYAFLRTEDGELAGLDTPQRVAYPDVEDSALVFDVEVLVTESPYPVMATAVSNNAWYSWVSPYLAEKGARHTSPAHLIPLGPEHDAPPRLVICHNAGYDRATVLDEYCLKSSNIRWLDTMSLHVATSGISSPQRAAWIVHARSRSEKRSNESLATKHMEDDMRADIGGLFREGEFDPEALARLNIQHMEGWSDALKERMREHYALLHTSFEMPGLNEGDALSTNEDGSVLWQDITAQNSLADVAALHCGIHLNKDARNYFIDGTSKREIRARCEELLAYCATDVETTFAVFKKVWPAFVRNCPHPATTAGVLGLGSTFLPVDSAWIRYKQQANAKFDEMNANIVSTLKHLAHTLKDAGIAAINAMHAGSQAPHWWEEDPWYAQLDWSPKKPKRGSADENLKPAWWRNKVAQNSKALGSRHAIVPLLLRLRLDGNPLVPNKRQWVAQTAEGDVVLDAAPLSQAFLSKAAGLTSGAGSDGAKALEALAEGDKDNADRLLREIADALSAMDRDTAANDPQLSLLDWTMVPYTPPEMQGPAPWWPKWYWDIYSAKDKNLELTIRTKTAPILLKLAWDGHPIFRSRQHGWMYRTQSRSLDKAEGKTPLTLDPALDPFAISADTAFYKLPHANGDGSNVGNPFSKSFLPYFESGKLASMHSETGEQAAKRAVEMNAMCSYWISVRDRVEKQLVVWDGEAGTDMGMPHDAQRGLILPQVIPMGTVTRRAIEKTWLTASNAKKNRIGSELKSMVRAPPGWSIVGADVDSEELWICSVMGDAQFGLHGATAIGWMTLEGSKTLGTDLHSKTASILGTSRDQAKVFNYSRIYGAGIRHATQLLLKASPSMPLEEATRRAKQLYAATKGKSSQNGGMFGRKFWFGGSESHVFNKLEEIATSDNPRTPALDCGITSALSKKYLPRASDGGVRQDYMPSRINWVVQSSGVDYLHLLITAMDHLCATYDIDARFMLSVHDEVRYMAKDHDRYRAGMALQIANLWTRAMFVSRLGMDELPESCAFFAAVDIDRVLRKEVDDPCVTPSQPDPIPEGESLGIADILAKTCNGSLHKDGRPMENDGYVLHDGGLPTYTPTIQKHRCTGNAGLLFLQAQSAQDIQEVRALDRRARRSASTRQTRAYTTQAPQNKRVFIAMESMLPPRPIHYRRPFFARVAYRRHVLHLYARILRALRRIPSHAKAQLSPLVRARMRAKKRYTSAAQCLDACAEGESLANTFEHGTDASLDNLAVTLAVRARAPKPSLPTRKIHVSGALLAPTLFNAPMLRYKPDQPLSMTMMIRDRRRRREKRMQRMAVAHETQHMIEEEAAHLGTLVPVLADVDGWSKPVQAHKQAMHEQFQSEYRRAAMVFRPAMLARAKQARRAKHAYRTKKK</sequence>
<dbReference type="SMART" id="SM00679">
    <property type="entry name" value="CTNS"/>
    <property type="match status" value="1"/>
</dbReference>
<dbReference type="InterPro" id="IPR041336">
    <property type="entry name" value="DNApol_Exo"/>
</dbReference>
<evidence type="ECO:0000256" key="5">
    <source>
        <dbReference type="ARBA" id="ARBA00031966"/>
    </source>
</evidence>
<dbReference type="PANTHER" id="PTHR10267">
    <property type="entry name" value="DNA POLYMERASE SUBUNIT GAMMA-1"/>
    <property type="match status" value="1"/>
</dbReference>
<reference evidence="8 9" key="1">
    <citation type="submission" date="2017-10" db="EMBL/GenBank/DDBJ databases">
        <title>A novel species of cold-tolerant Malassezia isolated from bats.</title>
        <authorList>
            <person name="Lorch J.M."/>
            <person name="Palmer J.M."/>
            <person name="Vanderwolf K.J."/>
            <person name="Schmidt K.Z."/>
            <person name="Verant M.L."/>
            <person name="Weller T.J."/>
            <person name="Blehert D.S."/>
        </authorList>
    </citation>
    <scope>NUCLEOTIDE SEQUENCE [LARGE SCALE GENOMIC DNA]</scope>
    <source>
        <strain evidence="8 9">NWHC:44797-103</strain>
    </source>
</reference>
<evidence type="ECO:0000256" key="1">
    <source>
        <dbReference type="ARBA" id="ARBA00004141"/>
    </source>
</evidence>
<accession>A0A2N1JCG0</accession>
<dbReference type="Pfam" id="PF04193">
    <property type="entry name" value="PQ-loop"/>
    <property type="match status" value="1"/>
</dbReference>
<dbReference type="GO" id="GO:0003887">
    <property type="term" value="F:DNA-directed DNA polymerase activity"/>
    <property type="evidence" value="ECO:0007669"/>
    <property type="project" value="InterPro"/>
</dbReference>
<dbReference type="PRINTS" id="PR00867">
    <property type="entry name" value="DNAPOLG"/>
</dbReference>
<dbReference type="SUPFAM" id="SSF56672">
    <property type="entry name" value="DNA/RNA polymerases"/>
    <property type="match status" value="1"/>
</dbReference>
<dbReference type="GO" id="GO:0003677">
    <property type="term" value="F:DNA binding"/>
    <property type="evidence" value="ECO:0007669"/>
    <property type="project" value="InterPro"/>
</dbReference>
<dbReference type="InterPro" id="IPR011993">
    <property type="entry name" value="PH-like_dom_sf"/>
</dbReference>
<feature type="domain" description="PH" evidence="7">
    <location>
        <begin position="458"/>
        <end position="563"/>
    </location>
</feature>
<dbReference type="STRING" id="2020962.A0A2N1JCG0"/>
<dbReference type="InterPro" id="IPR043502">
    <property type="entry name" value="DNA/RNA_pol_sf"/>
</dbReference>
<dbReference type="SUPFAM" id="SSF54236">
    <property type="entry name" value="Ubiquitin-like"/>
    <property type="match status" value="1"/>
</dbReference>
<evidence type="ECO:0000313" key="9">
    <source>
        <dbReference type="Proteomes" id="UP000232875"/>
    </source>
</evidence>
<dbReference type="Proteomes" id="UP000232875">
    <property type="component" value="Unassembled WGS sequence"/>
</dbReference>
<gene>
    <name evidence="8" type="primary">MIP1</name>
    <name evidence="8" type="ORF">MVES_001436</name>
</gene>
<dbReference type="Gene3D" id="3.30.70.370">
    <property type="match status" value="1"/>
</dbReference>
<dbReference type="SUPFAM" id="SSF53098">
    <property type="entry name" value="Ribonuclease H-like"/>
    <property type="match status" value="1"/>
</dbReference>
<dbReference type="InterPro" id="IPR006603">
    <property type="entry name" value="PQ-loop_rpt"/>
</dbReference>
<protein>
    <recommendedName>
        <fullName evidence="5">Mitochondrial DNA polymerase catalytic subunit</fullName>
    </recommendedName>
</protein>
<dbReference type="Gene3D" id="3.30.420.390">
    <property type="match status" value="2"/>
</dbReference>
<dbReference type="Gene3D" id="1.20.1280.290">
    <property type="match status" value="1"/>
</dbReference>
<keyword evidence="3" id="KW-1133">Transmembrane helix</keyword>
<name>A0A2N1JCG0_9BASI</name>
<dbReference type="GO" id="GO:0006264">
    <property type="term" value="P:mitochondrial DNA replication"/>
    <property type="evidence" value="ECO:0007669"/>
    <property type="project" value="TreeGrafter"/>
</dbReference>
<comment type="subcellular location">
    <subcellularLocation>
        <location evidence="1">Membrane</location>
        <topology evidence="1">Multi-pass membrane protein</topology>
    </subcellularLocation>
</comment>
<evidence type="ECO:0000256" key="3">
    <source>
        <dbReference type="ARBA" id="ARBA00022989"/>
    </source>
</evidence>
<dbReference type="GO" id="GO:0016020">
    <property type="term" value="C:membrane"/>
    <property type="evidence" value="ECO:0007669"/>
    <property type="project" value="UniProtKB-SubCell"/>
</dbReference>
<keyword evidence="2" id="KW-0812">Transmembrane</keyword>
<feature type="compositionally biased region" description="Acidic residues" evidence="6">
    <location>
        <begin position="200"/>
        <end position="220"/>
    </location>
</feature>
<proteinExistence type="predicted"/>
<dbReference type="CDD" id="cd00821">
    <property type="entry name" value="PH"/>
    <property type="match status" value="1"/>
</dbReference>
<dbReference type="Gene3D" id="1.10.150.20">
    <property type="entry name" value="5' to 3' exonuclease, C-terminal subdomain"/>
    <property type="match status" value="1"/>
</dbReference>
<dbReference type="Pfam" id="PF18136">
    <property type="entry name" value="DNApol_Exo"/>
    <property type="match status" value="2"/>
</dbReference>
<keyword evidence="4" id="KW-0472">Membrane</keyword>
<dbReference type="InterPro" id="IPR001849">
    <property type="entry name" value="PH_domain"/>
</dbReference>
<evidence type="ECO:0000313" key="8">
    <source>
        <dbReference type="EMBL" id="PKI84234.1"/>
    </source>
</evidence>
<dbReference type="InterPro" id="IPR012337">
    <property type="entry name" value="RNaseH-like_sf"/>
</dbReference>
<dbReference type="Gene3D" id="3.10.20.90">
    <property type="entry name" value="Phosphatidylinositol 3-kinase Catalytic Subunit, Chain A, domain 1"/>
    <property type="match status" value="1"/>
</dbReference>
<dbReference type="InterPro" id="IPR029071">
    <property type="entry name" value="Ubiquitin-like_domsf"/>
</dbReference>
<evidence type="ECO:0000259" key="7">
    <source>
        <dbReference type="PROSITE" id="PS50003"/>
    </source>
</evidence>
<dbReference type="PANTHER" id="PTHR10267:SF0">
    <property type="entry name" value="DNA POLYMERASE SUBUNIT GAMMA-1"/>
    <property type="match status" value="1"/>
</dbReference>
<dbReference type="InterPro" id="IPR002297">
    <property type="entry name" value="DNA-dir_DNA_pol_A_mt"/>
</dbReference>
<dbReference type="GO" id="GO:0005760">
    <property type="term" value="C:gamma DNA polymerase complex"/>
    <property type="evidence" value="ECO:0007669"/>
    <property type="project" value="InterPro"/>
</dbReference>
<dbReference type="GO" id="GO:0008408">
    <property type="term" value="F:3'-5' exonuclease activity"/>
    <property type="evidence" value="ECO:0007669"/>
    <property type="project" value="TreeGrafter"/>
</dbReference>
<evidence type="ECO:0000256" key="4">
    <source>
        <dbReference type="ARBA" id="ARBA00023136"/>
    </source>
</evidence>
<dbReference type="InterPro" id="IPR001098">
    <property type="entry name" value="DNA-dir_DNA_pol_A_palm_dom"/>
</dbReference>
<feature type="region of interest" description="Disordered" evidence="6">
    <location>
        <begin position="277"/>
        <end position="314"/>
    </location>
</feature>
<keyword evidence="9" id="KW-1185">Reference proteome</keyword>
<dbReference type="SUPFAM" id="SSF50729">
    <property type="entry name" value="PH domain-like"/>
    <property type="match status" value="1"/>
</dbReference>
<feature type="region of interest" description="Disordered" evidence="6">
    <location>
        <begin position="199"/>
        <end position="220"/>
    </location>
</feature>
<dbReference type="Gene3D" id="2.30.29.30">
    <property type="entry name" value="Pleckstrin-homology domain (PH domain)/Phosphotyrosine-binding domain (PTB)"/>
    <property type="match status" value="1"/>
</dbReference>
<feature type="compositionally biased region" description="Basic and acidic residues" evidence="6">
    <location>
        <begin position="283"/>
        <end position="298"/>
    </location>
</feature>
<evidence type="ECO:0000256" key="6">
    <source>
        <dbReference type="SAM" id="MobiDB-lite"/>
    </source>
</evidence>
<organism evidence="8 9">
    <name type="scientific">Malassezia vespertilionis</name>
    <dbReference type="NCBI Taxonomy" id="2020962"/>
    <lineage>
        <taxon>Eukaryota</taxon>
        <taxon>Fungi</taxon>
        <taxon>Dikarya</taxon>
        <taxon>Basidiomycota</taxon>
        <taxon>Ustilaginomycotina</taxon>
        <taxon>Malasseziomycetes</taxon>
        <taxon>Malasseziales</taxon>
        <taxon>Malasseziaceae</taxon>
        <taxon>Malassezia</taxon>
    </lineage>
</organism>